<reference evidence="1 2" key="2">
    <citation type="journal article" date="2022" name="Mol. Ecol. Resour.">
        <title>The genomes of chicory, endive, great burdock and yacon provide insights into Asteraceae paleo-polyploidization history and plant inulin production.</title>
        <authorList>
            <person name="Fan W."/>
            <person name="Wang S."/>
            <person name="Wang H."/>
            <person name="Wang A."/>
            <person name="Jiang F."/>
            <person name="Liu H."/>
            <person name="Zhao H."/>
            <person name="Xu D."/>
            <person name="Zhang Y."/>
        </authorList>
    </citation>
    <scope>NUCLEOTIDE SEQUENCE [LARGE SCALE GENOMIC DNA]</scope>
    <source>
        <strain evidence="2">cv. Yunnan</strain>
        <tissue evidence="1">Leaves</tissue>
    </source>
</reference>
<dbReference type="EMBL" id="CM042041">
    <property type="protein sequence ID" value="KAI3713327.1"/>
    <property type="molecule type" value="Genomic_DNA"/>
</dbReference>
<accession>A0ACB9AT57</accession>
<sequence>MQRYFSEHRSHCACFNSHGGTQFTQFTASVIRVDPYFSTVAASNGGKKVYAYSSNDPGRSLVVSGSVESLASSMESSVEENSSISTTGDATNYSMTCLERAHNPEQKMSTATSSNGITRKLHGRKCVPQRSPFF</sequence>
<comment type="caution">
    <text evidence="1">The sequence shown here is derived from an EMBL/GenBank/DDBJ whole genome shotgun (WGS) entry which is preliminary data.</text>
</comment>
<reference evidence="2" key="1">
    <citation type="journal article" date="2022" name="Mol. Ecol. Resour.">
        <title>The genomes of chicory, endive, great burdock and yacon provide insights into Asteraceae palaeo-polyploidization history and plant inulin production.</title>
        <authorList>
            <person name="Fan W."/>
            <person name="Wang S."/>
            <person name="Wang H."/>
            <person name="Wang A."/>
            <person name="Jiang F."/>
            <person name="Liu H."/>
            <person name="Zhao H."/>
            <person name="Xu D."/>
            <person name="Zhang Y."/>
        </authorList>
    </citation>
    <scope>NUCLEOTIDE SEQUENCE [LARGE SCALE GENOMIC DNA]</scope>
    <source>
        <strain evidence="2">cv. Yunnan</strain>
    </source>
</reference>
<organism evidence="1 2">
    <name type="scientific">Smallanthus sonchifolius</name>
    <dbReference type="NCBI Taxonomy" id="185202"/>
    <lineage>
        <taxon>Eukaryota</taxon>
        <taxon>Viridiplantae</taxon>
        <taxon>Streptophyta</taxon>
        <taxon>Embryophyta</taxon>
        <taxon>Tracheophyta</taxon>
        <taxon>Spermatophyta</taxon>
        <taxon>Magnoliopsida</taxon>
        <taxon>eudicotyledons</taxon>
        <taxon>Gunneridae</taxon>
        <taxon>Pentapetalae</taxon>
        <taxon>asterids</taxon>
        <taxon>campanulids</taxon>
        <taxon>Asterales</taxon>
        <taxon>Asteraceae</taxon>
        <taxon>Asteroideae</taxon>
        <taxon>Heliantheae alliance</taxon>
        <taxon>Millerieae</taxon>
        <taxon>Smallanthus</taxon>
    </lineage>
</organism>
<gene>
    <name evidence="1" type="ORF">L1987_71902</name>
</gene>
<evidence type="ECO:0000313" key="1">
    <source>
        <dbReference type="EMBL" id="KAI3713327.1"/>
    </source>
</evidence>
<keyword evidence="2" id="KW-1185">Reference proteome</keyword>
<evidence type="ECO:0000313" key="2">
    <source>
        <dbReference type="Proteomes" id="UP001056120"/>
    </source>
</evidence>
<protein>
    <submittedName>
        <fullName evidence="1">Uncharacterized protein</fullName>
    </submittedName>
</protein>
<dbReference type="Proteomes" id="UP001056120">
    <property type="component" value="Linkage Group LG24"/>
</dbReference>
<proteinExistence type="predicted"/>
<name>A0ACB9AT57_9ASTR</name>